<dbReference type="AlphaFoldDB" id="A0A5B7EV15"/>
<evidence type="ECO:0000313" key="1">
    <source>
        <dbReference type="EMBL" id="MPC38810.1"/>
    </source>
</evidence>
<name>A0A5B7EV15_PORTR</name>
<organism evidence="1 2">
    <name type="scientific">Portunus trituberculatus</name>
    <name type="common">Swimming crab</name>
    <name type="synonym">Neptunus trituberculatus</name>
    <dbReference type="NCBI Taxonomy" id="210409"/>
    <lineage>
        <taxon>Eukaryota</taxon>
        <taxon>Metazoa</taxon>
        <taxon>Ecdysozoa</taxon>
        <taxon>Arthropoda</taxon>
        <taxon>Crustacea</taxon>
        <taxon>Multicrustacea</taxon>
        <taxon>Malacostraca</taxon>
        <taxon>Eumalacostraca</taxon>
        <taxon>Eucarida</taxon>
        <taxon>Decapoda</taxon>
        <taxon>Pleocyemata</taxon>
        <taxon>Brachyura</taxon>
        <taxon>Eubrachyura</taxon>
        <taxon>Portunoidea</taxon>
        <taxon>Portunidae</taxon>
        <taxon>Portuninae</taxon>
        <taxon>Portunus</taxon>
    </lineage>
</organism>
<protein>
    <submittedName>
        <fullName evidence="1">Uncharacterized protein</fullName>
    </submittedName>
</protein>
<keyword evidence="2" id="KW-1185">Reference proteome</keyword>
<comment type="caution">
    <text evidence="1">The sequence shown here is derived from an EMBL/GenBank/DDBJ whole genome shotgun (WGS) entry which is preliminary data.</text>
</comment>
<evidence type="ECO:0000313" key="2">
    <source>
        <dbReference type="Proteomes" id="UP000324222"/>
    </source>
</evidence>
<sequence length="82" mass="9405">MRVCVRTKASPAAPIVGFITSEPPCEAEEEHEEEEEECRVLLSSSRRILSRDESANLSLQPEALYRRRLRLSSTRNTFRCPL</sequence>
<dbReference type="EMBL" id="VSRR010004179">
    <property type="protein sequence ID" value="MPC38810.1"/>
    <property type="molecule type" value="Genomic_DNA"/>
</dbReference>
<dbReference type="Proteomes" id="UP000324222">
    <property type="component" value="Unassembled WGS sequence"/>
</dbReference>
<accession>A0A5B7EV15</accession>
<proteinExistence type="predicted"/>
<gene>
    <name evidence="1" type="ORF">E2C01_032326</name>
</gene>
<reference evidence="1 2" key="1">
    <citation type="submission" date="2019-05" db="EMBL/GenBank/DDBJ databases">
        <title>Another draft genome of Portunus trituberculatus and its Hox gene families provides insights of decapod evolution.</title>
        <authorList>
            <person name="Jeong J.-H."/>
            <person name="Song I."/>
            <person name="Kim S."/>
            <person name="Choi T."/>
            <person name="Kim D."/>
            <person name="Ryu S."/>
            <person name="Kim W."/>
        </authorList>
    </citation>
    <scope>NUCLEOTIDE SEQUENCE [LARGE SCALE GENOMIC DNA]</scope>
    <source>
        <tissue evidence="1">Muscle</tissue>
    </source>
</reference>